<dbReference type="AlphaFoldDB" id="A0A077LVK9"/>
<keyword evidence="3" id="KW-1185">Reference proteome</keyword>
<dbReference type="STRING" id="1194083.BN12_100029"/>
<gene>
    <name evidence="2" type="ORF">BN12_100029</name>
</gene>
<sequence length="97" mass="10401">MTVISILTLQVPPDRRDEVVDYYSSARILESSGATSARLALAVEDPGRIIVIGEWPDVSAYDTWLAAAERLTFAEGVARAAGGDVTATNEVFTVRTS</sequence>
<organism evidence="2 3">
    <name type="scientific">Nostocoides japonicum T1-X7</name>
    <dbReference type="NCBI Taxonomy" id="1194083"/>
    <lineage>
        <taxon>Bacteria</taxon>
        <taxon>Bacillati</taxon>
        <taxon>Actinomycetota</taxon>
        <taxon>Actinomycetes</taxon>
        <taxon>Micrococcales</taxon>
        <taxon>Intrasporangiaceae</taxon>
        <taxon>Nostocoides</taxon>
    </lineage>
</organism>
<evidence type="ECO:0000313" key="3">
    <source>
        <dbReference type="Proteomes" id="UP000035721"/>
    </source>
</evidence>
<dbReference type="SUPFAM" id="SSF54909">
    <property type="entry name" value="Dimeric alpha+beta barrel"/>
    <property type="match status" value="1"/>
</dbReference>
<accession>A0A077LVK9</accession>
<protein>
    <recommendedName>
        <fullName evidence="1">ABM domain-containing protein</fullName>
    </recommendedName>
</protein>
<feature type="domain" description="ABM" evidence="1">
    <location>
        <begin position="3"/>
        <end position="75"/>
    </location>
</feature>
<dbReference type="InterPro" id="IPR007138">
    <property type="entry name" value="ABM_dom"/>
</dbReference>
<comment type="caution">
    <text evidence="2">The sequence shown here is derived from an EMBL/GenBank/DDBJ whole genome shotgun (WGS) entry which is preliminary data.</text>
</comment>
<dbReference type="EMBL" id="CAJB01000002">
    <property type="protein sequence ID" value="CCH76000.1"/>
    <property type="molecule type" value="Genomic_DNA"/>
</dbReference>
<dbReference type="Gene3D" id="3.30.70.100">
    <property type="match status" value="1"/>
</dbReference>
<evidence type="ECO:0000259" key="1">
    <source>
        <dbReference type="Pfam" id="PF03992"/>
    </source>
</evidence>
<dbReference type="InterPro" id="IPR011008">
    <property type="entry name" value="Dimeric_a/b-barrel"/>
</dbReference>
<dbReference type="Proteomes" id="UP000035721">
    <property type="component" value="Unassembled WGS sequence"/>
</dbReference>
<dbReference type="OrthoDB" id="3296336at2"/>
<dbReference type="RefSeq" id="WP_048549881.1">
    <property type="nucleotide sequence ID" value="NZ_HF570958.1"/>
</dbReference>
<name>A0A077LVK9_9MICO</name>
<dbReference type="Pfam" id="PF03992">
    <property type="entry name" value="ABM"/>
    <property type="match status" value="1"/>
</dbReference>
<evidence type="ECO:0000313" key="2">
    <source>
        <dbReference type="EMBL" id="CCH76000.1"/>
    </source>
</evidence>
<reference evidence="2 3" key="1">
    <citation type="journal article" date="2013" name="ISME J.">
        <title>A metabolic model for members of the genus Tetrasphaera involved in enhanced biological phosphorus removal.</title>
        <authorList>
            <person name="Kristiansen R."/>
            <person name="Nguyen H.T.T."/>
            <person name="Saunders A.M."/>
            <person name="Nielsen J.L."/>
            <person name="Wimmer R."/>
            <person name="Le V.Q."/>
            <person name="McIlroy S.J."/>
            <person name="Petrovski S."/>
            <person name="Seviour R.J."/>
            <person name="Calteau A."/>
            <person name="Nielsen K.L."/>
            <person name="Nielsen P.H."/>
        </authorList>
    </citation>
    <scope>NUCLEOTIDE SEQUENCE [LARGE SCALE GENOMIC DNA]</scope>
    <source>
        <strain evidence="2 3">T1-X7</strain>
    </source>
</reference>
<proteinExistence type="predicted"/>